<evidence type="ECO:0008006" key="8">
    <source>
        <dbReference type="Google" id="ProtNLM"/>
    </source>
</evidence>
<keyword evidence="2" id="KW-0479">Metal-binding</keyword>
<gene>
    <name evidence="6" type="ORF">RCL2_001742500</name>
</gene>
<dbReference type="InterPro" id="IPR012337">
    <property type="entry name" value="RNaseH-like_sf"/>
</dbReference>
<name>A0A8H3LRK8_9GLOM</name>
<comment type="subcellular location">
    <subcellularLocation>
        <location evidence="1">Nucleus</location>
    </subcellularLocation>
</comment>
<dbReference type="PANTHER" id="PTHR46481">
    <property type="entry name" value="ZINC FINGER BED DOMAIN-CONTAINING PROTEIN 4"/>
    <property type="match status" value="1"/>
</dbReference>
<keyword evidence="4" id="KW-0862">Zinc</keyword>
<evidence type="ECO:0000313" key="6">
    <source>
        <dbReference type="EMBL" id="GES90585.1"/>
    </source>
</evidence>
<evidence type="ECO:0000256" key="5">
    <source>
        <dbReference type="ARBA" id="ARBA00023242"/>
    </source>
</evidence>
<organism evidence="6 7">
    <name type="scientific">Rhizophagus clarus</name>
    <dbReference type="NCBI Taxonomy" id="94130"/>
    <lineage>
        <taxon>Eukaryota</taxon>
        <taxon>Fungi</taxon>
        <taxon>Fungi incertae sedis</taxon>
        <taxon>Mucoromycota</taxon>
        <taxon>Glomeromycotina</taxon>
        <taxon>Glomeromycetes</taxon>
        <taxon>Glomerales</taxon>
        <taxon>Glomeraceae</taxon>
        <taxon>Rhizophagus</taxon>
    </lineage>
</organism>
<dbReference type="EMBL" id="BLAL01000196">
    <property type="protein sequence ID" value="GES90585.1"/>
    <property type="molecule type" value="Genomic_DNA"/>
</dbReference>
<accession>A0A8H3LRK8</accession>
<evidence type="ECO:0000256" key="4">
    <source>
        <dbReference type="ARBA" id="ARBA00022833"/>
    </source>
</evidence>
<comment type="caution">
    <text evidence="6">The sequence shown here is derived from an EMBL/GenBank/DDBJ whole genome shotgun (WGS) entry which is preliminary data.</text>
</comment>
<evidence type="ECO:0000256" key="2">
    <source>
        <dbReference type="ARBA" id="ARBA00022723"/>
    </source>
</evidence>
<reference evidence="6" key="1">
    <citation type="submission" date="2019-10" db="EMBL/GenBank/DDBJ databases">
        <title>Conservation and host-specific expression of non-tandemly repeated heterogenous ribosome RNA gene in arbuscular mycorrhizal fungi.</title>
        <authorList>
            <person name="Maeda T."/>
            <person name="Kobayashi Y."/>
            <person name="Nakagawa T."/>
            <person name="Ezawa T."/>
            <person name="Yamaguchi K."/>
            <person name="Bino T."/>
            <person name="Nishimoto Y."/>
            <person name="Shigenobu S."/>
            <person name="Kawaguchi M."/>
        </authorList>
    </citation>
    <scope>NUCLEOTIDE SEQUENCE</scope>
    <source>
        <strain evidence="6">HR1</strain>
    </source>
</reference>
<dbReference type="SUPFAM" id="SSF53098">
    <property type="entry name" value="Ribonuclease H-like"/>
    <property type="match status" value="1"/>
</dbReference>
<evidence type="ECO:0000256" key="3">
    <source>
        <dbReference type="ARBA" id="ARBA00022771"/>
    </source>
</evidence>
<sequence length="424" mass="48843">MSLQNKRVKYDTRLIKDSTNRTGNTDENELQHYTESCYFVDDIDDINDDINDDIESSKNSTAKANITNKKRKGAAKKLTSFVWKYFKKGKDSNSATCYVIKEDGEKCGHYYNDGSTTSNLIHYLTTKHKIYKPESAKEPQLDIRVAIKKRKPKSETEYKQIWQNVTEFIIEDNQPLYVLQTLQRVRYPYTGEIIKELLNKIFADWAIASKLLTMTTDNGTHTLQLTIGKGLNLVKTLILQNSTYYAWDHLIELKRAIKFLPGQLKSDLNKDAQKDGEKLEKIMLSDNEWLLIEDLLNLLSVFEDVTKLLSADDLPDKEITILDSAEVTISDNENEVEIEVVDLTAVTGRCRKKIDITEPIQTKDIVSNIRKLLYNSMFSYWKDIHKVGMLAYMIYASPNPADSSEEIDKYLEINEECKEANPLE</sequence>
<dbReference type="GO" id="GO:0008270">
    <property type="term" value="F:zinc ion binding"/>
    <property type="evidence" value="ECO:0007669"/>
    <property type="project" value="UniProtKB-KW"/>
</dbReference>
<protein>
    <recommendedName>
        <fullName evidence="8">DUF659 domain-containing protein</fullName>
    </recommendedName>
</protein>
<proteinExistence type="predicted"/>
<dbReference type="GO" id="GO:0005634">
    <property type="term" value="C:nucleus"/>
    <property type="evidence" value="ECO:0007669"/>
    <property type="project" value="UniProtKB-SubCell"/>
</dbReference>
<keyword evidence="3" id="KW-0863">Zinc-finger</keyword>
<dbReference type="Proteomes" id="UP000615446">
    <property type="component" value="Unassembled WGS sequence"/>
</dbReference>
<evidence type="ECO:0000256" key="1">
    <source>
        <dbReference type="ARBA" id="ARBA00004123"/>
    </source>
</evidence>
<dbReference type="OrthoDB" id="2446412at2759"/>
<evidence type="ECO:0000313" key="7">
    <source>
        <dbReference type="Proteomes" id="UP000615446"/>
    </source>
</evidence>
<keyword evidence="5" id="KW-0539">Nucleus</keyword>
<dbReference type="PANTHER" id="PTHR46481:SF10">
    <property type="entry name" value="ZINC FINGER BED DOMAIN-CONTAINING PROTEIN 39"/>
    <property type="match status" value="1"/>
</dbReference>
<dbReference type="InterPro" id="IPR052035">
    <property type="entry name" value="ZnF_BED_domain_contain"/>
</dbReference>
<dbReference type="AlphaFoldDB" id="A0A8H3LRK8"/>